<dbReference type="AlphaFoldDB" id="A0A7C9A0U2"/>
<evidence type="ECO:0000313" key="2">
    <source>
        <dbReference type="EMBL" id="MBA4655210.1"/>
    </source>
</evidence>
<accession>A0A7C9A0U2</accession>
<name>A0A7C9A0U2_OPUST</name>
<reference evidence="2" key="1">
    <citation type="journal article" date="2013" name="J. Plant Res.">
        <title>Effect of fungi and light on seed germination of three Opuntia species from semiarid lands of central Mexico.</title>
        <authorList>
            <person name="Delgado-Sanchez P."/>
            <person name="Jimenez-Bremont J.F."/>
            <person name="Guerrero-Gonzalez Mde L."/>
            <person name="Flores J."/>
        </authorList>
    </citation>
    <scope>NUCLEOTIDE SEQUENCE</scope>
    <source>
        <tissue evidence="2">Cladode</tissue>
    </source>
</reference>
<dbReference type="EMBL" id="GISG01186842">
    <property type="protein sequence ID" value="MBA4655210.1"/>
    <property type="molecule type" value="Transcribed_RNA"/>
</dbReference>
<sequence>MFVNTPLFLQTSCHVLLQLITTQGRETMPQMVTYKESRPNPQIQEIWDPQRAGSLSLPSQARFRPPSTPKILQKNRMSQLQGGSQGAGHQEAPPPSSNLVGNAIMVQPQRS</sequence>
<proteinExistence type="predicted"/>
<reference evidence="2" key="2">
    <citation type="submission" date="2020-07" db="EMBL/GenBank/DDBJ databases">
        <authorList>
            <person name="Vera ALvarez R."/>
            <person name="Arias-Moreno D.M."/>
            <person name="Jimenez-Jacinto V."/>
            <person name="Jimenez-Bremont J.F."/>
            <person name="Swaminathan K."/>
            <person name="Moose S.P."/>
            <person name="Guerrero-Gonzalez M.L."/>
            <person name="Marino-Ramirez L."/>
            <person name="Landsman D."/>
            <person name="Rodriguez-Kessler M."/>
            <person name="Delgado-Sanchez P."/>
        </authorList>
    </citation>
    <scope>NUCLEOTIDE SEQUENCE</scope>
    <source>
        <tissue evidence="2">Cladode</tissue>
    </source>
</reference>
<evidence type="ECO:0000256" key="1">
    <source>
        <dbReference type="SAM" id="MobiDB-lite"/>
    </source>
</evidence>
<feature type="region of interest" description="Disordered" evidence="1">
    <location>
        <begin position="54"/>
        <end position="111"/>
    </location>
</feature>
<protein>
    <submittedName>
        <fullName evidence="2">Uncharacterized protein</fullName>
    </submittedName>
</protein>
<organism evidence="2">
    <name type="scientific">Opuntia streptacantha</name>
    <name type="common">Prickly pear cactus</name>
    <name type="synonym">Opuntia cardona</name>
    <dbReference type="NCBI Taxonomy" id="393608"/>
    <lineage>
        <taxon>Eukaryota</taxon>
        <taxon>Viridiplantae</taxon>
        <taxon>Streptophyta</taxon>
        <taxon>Embryophyta</taxon>
        <taxon>Tracheophyta</taxon>
        <taxon>Spermatophyta</taxon>
        <taxon>Magnoliopsida</taxon>
        <taxon>eudicotyledons</taxon>
        <taxon>Gunneridae</taxon>
        <taxon>Pentapetalae</taxon>
        <taxon>Caryophyllales</taxon>
        <taxon>Cactineae</taxon>
        <taxon>Cactaceae</taxon>
        <taxon>Opuntioideae</taxon>
        <taxon>Opuntia</taxon>
    </lineage>
</organism>